<evidence type="ECO:0000313" key="2">
    <source>
        <dbReference type="EMBL" id="ETW98047.1"/>
    </source>
</evidence>
<dbReference type="EMBL" id="AZHX01001985">
    <property type="protein sequence ID" value="ETW98047.1"/>
    <property type="molecule type" value="Genomic_DNA"/>
</dbReference>
<dbReference type="PANTHER" id="PTHR32305">
    <property type="match status" value="1"/>
</dbReference>
<dbReference type="AlphaFoldDB" id="W4LJ88"/>
<dbReference type="Gene3D" id="2.180.10.10">
    <property type="entry name" value="RHS repeat-associated core"/>
    <property type="match status" value="1"/>
</dbReference>
<comment type="caution">
    <text evidence="2">The sequence shown here is derived from an EMBL/GenBank/DDBJ whole genome shotgun (WGS) entry which is preliminary data.</text>
</comment>
<accession>W4LJ88</accession>
<keyword evidence="3" id="KW-1185">Reference proteome</keyword>
<dbReference type="Proteomes" id="UP000019140">
    <property type="component" value="Unassembled WGS sequence"/>
</dbReference>
<evidence type="ECO:0008006" key="4">
    <source>
        <dbReference type="Google" id="ProtNLM"/>
    </source>
</evidence>
<evidence type="ECO:0000256" key="1">
    <source>
        <dbReference type="SAM" id="MobiDB-lite"/>
    </source>
</evidence>
<feature type="region of interest" description="Disordered" evidence="1">
    <location>
        <begin position="426"/>
        <end position="446"/>
    </location>
</feature>
<protein>
    <recommendedName>
        <fullName evidence="4">RHS repeat-associated core domain-containing protein</fullName>
    </recommendedName>
</protein>
<reference evidence="2 3" key="1">
    <citation type="journal article" date="2014" name="Nature">
        <title>An environmental bacterial taxon with a large and distinct metabolic repertoire.</title>
        <authorList>
            <person name="Wilson M.C."/>
            <person name="Mori T."/>
            <person name="Ruckert C."/>
            <person name="Uria A.R."/>
            <person name="Helf M.J."/>
            <person name="Takada K."/>
            <person name="Gernert C."/>
            <person name="Steffens U.A."/>
            <person name="Heycke N."/>
            <person name="Schmitt S."/>
            <person name="Rinke C."/>
            <person name="Helfrich E.J."/>
            <person name="Brachmann A.O."/>
            <person name="Gurgui C."/>
            <person name="Wakimoto T."/>
            <person name="Kracht M."/>
            <person name="Crusemann M."/>
            <person name="Hentschel U."/>
            <person name="Abe I."/>
            <person name="Matsunaga S."/>
            <person name="Kalinowski J."/>
            <person name="Takeyama H."/>
            <person name="Piel J."/>
        </authorList>
    </citation>
    <scope>NUCLEOTIDE SEQUENCE [LARGE SCALE GENOMIC DNA]</scope>
    <source>
        <strain evidence="3">TSY2</strain>
    </source>
</reference>
<dbReference type="InterPro" id="IPR022385">
    <property type="entry name" value="Rhs_assc_core"/>
</dbReference>
<dbReference type="PANTHER" id="PTHR32305:SF15">
    <property type="entry name" value="PROTEIN RHSA-RELATED"/>
    <property type="match status" value="1"/>
</dbReference>
<proteinExistence type="predicted"/>
<feature type="compositionally biased region" description="Basic residues" evidence="1">
    <location>
        <begin position="429"/>
        <end position="446"/>
    </location>
</feature>
<dbReference type="NCBIfam" id="TIGR03696">
    <property type="entry name" value="Rhs_assc_core"/>
    <property type="match status" value="1"/>
</dbReference>
<organism evidence="2 3">
    <name type="scientific">Candidatus Entotheonella gemina</name>
    <dbReference type="NCBI Taxonomy" id="1429439"/>
    <lineage>
        <taxon>Bacteria</taxon>
        <taxon>Pseudomonadati</taxon>
        <taxon>Nitrospinota/Tectimicrobiota group</taxon>
        <taxon>Candidatus Tectimicrobiota</taxon>
        <taxon>Candidatus Entotheonellia</taxon>
        <taxon>Candidatus Entotheonellales</taxon>
        <taxon>Candidatus Entotheonellaceae</taxon>
        <taxon>Candidatus Entotheonella</taxon>
    </lineage>
</organism>
<name>W4LJ88_9BACT</name>
<sequence>MRQPVIREEWHWVSVAGCRWAYLVTGTALQGAKPYQLRYQLTNDLGSSNMGIDHEANVITYEEYYPYGGTAIVAAKSQTEVKQRYYRYSRKEEDDATGLYYYGMRYYCPWLGRWTSPDPAGTIDGLNLFAFVEGNPVTHVDVGGGENTTKKNQFNDFVDVKLPGKKKAKKKKKAKPVLEPRPNWANPVDIYTDSIMPSAASSGKRGVKRSRVDRLVRIEGIVLPVATIGRTTKDVPGAQLAHSGMDKGHAGAVSLGFPNVKEQMIAQPWKHNQDETYRDGNIGTAKDLNWRSTELFTQFLADQVMKLGLNLAATQNLIKKNTFEIVGPVRWGNKKQAGAVTQIPIGGGKSKTTPLAFPLPLPGSTPYPTMPKYAIKYIFEADYRNNSMRPTRGTIRLIHVDMGTGIETAVLEHAFKWGEAIDSSVRPQKLSKKAKPSVRKALKKLT</sequence>
<evidence type="ECO:0000313" key="3">
    <source>
        <dbReference type="Proteomes" id="UP000019140"/>
    </source>
</evidence>
<dbReference type="InterPro" id="IPR050708">
    <property type="entry name" value="T6SS_VgrG/RHS"/>
</dbReference>
<gene>
    <name evidence="2" type="ORF">ETSY2_43430</name>
</gene>
<dbReference type="HOGENOM" id="CLU_613492_0_0_7"/>